<evidence type="ECO:0000313" key="8">
    <source>
        <dbReference type="EMBL" id="KAK1392261.1"/>
    </source>
</evidence>
<dbReference type="PRINTS" id="PR00367">
    <property type="entry name" value="ETHRSPELEMNT"/>
</dbReference>
<reference evidence="8" key="1">
    <citation type="submission" date="2023-02" db="EMBL/GenBank/DDBJ databases">
        <title>Genome of toxic invasive species Heracleum sosnowskyi carries increased number of genes despite the absence of recent whole-genome duplications.</title>
        <authorList>
            <person name="Schelkunov M."/>
            <person name="Shtratnikova V."/>
            <person name="Makarenko M."/>
            <person name="Klepikova A."/>
            <person name="Omelchenko D."/>
            <person name="Novikova G."/>
            <person name="Obukhova E."/>
            <person name="Bogdanov V."/>
            <person name="Penin A."/>
            <person name="Logacheva M."/>
        </authorList>
    </citation>
    <scope>NUCLEOTIDE SEQUENCE</scope>
    <source>
        <strain evidence="8">Hsosn_3</strain>
        <tissue evidence="8">Leaf</tissue>
    </source>
</reference>
<dbReference type="InterPro" id="IPR016177">
    <property type="entry name" value="DNA-bd_dom_sf"/>
</dbReference>
<keyword evidence="4" id="KW-0238">DNA-binding</keyword>
<reference evidence="8" key="2">
    <citation type="submission" date="2023-05" db="EMBL/GenBank/DDBJ databases">
        <authorList>
            <person name="Schelkunov M.I."/>
        </authorList>
    </citation>
    <scope>NUCLEOTIDE SEQUENCE</scope>
    <source>
        <strain evidence="8">Hsosn_3</strain>
        <tissue evidence="8">Leaf</tissue>
    </source>
</reference>
<dbReference type="SUPFAM" id="SSF54171">
    <property type="entry name" value="DNA-binding domain"/>
    <property type="match status" value="1"/>
</dbReference>
<proteinExistence type="predicted"/>
<organism evidence="8 9">
    <name type="scientific">Heracleum sosnowskyi</name>
    <dbReference type="NCBI Taxonomy" id="360622"/>
    <lineage>
        <taxon>Eukaryota</taxon>
        <taxon>Viridiplantae</taxon>
        <taxon>Streptophyta</taxon>
        <taxon>Embryophyta</taxon>
        <taxon>Tracheophyta</taxon>
        <taxon>Spermatophyta</taxon>
        <taxon>Magnoliopsida</taxon>
        <taxon>eudicotyledons</taxon>
        <taxon>Gunneridae</taxon>
        <taxon>Pentapetalae</taxon>
        <taxon>asterids</taxon>
        <taxon>campanulids</taxon>
        <taxon>Apiales</taxon>
        <taxon>Apiaceae</taxon>
        <taxon>Apioideae</taxon>
        <taxon>apioid superclade</taxon>
        <taxon>Tordylieae</taxon>
        <taxon>Tordyliinae</taxon>
        <taxon>Heracleum</taxon>
    </lineage>
</organism>
<dbReference type="InterPro" id="IPR050913">
    <property type="entry name" value="AP2/ERF_ERF"/>
</dbReference>
<dbReference type="Pfam" id="PF00847">
    <property type="entry name" value="AP2"/>
    <property type="match status" value="1"/>
</dbReference>
<dbReference type="InterPro" id="IPR036955">
    <property type="entry name" value="AP2/ERF_dom_sf"/>
</dbReference>
<evidence type="ECO:0000313" key="9">
    <source>
        <dbReference type="Proteomes" id="UP001237642"/>
    </source>
</evidence>
<dbReference type="GO" id="GO:0003677">
    <property type="term" value="F:DNA binding"/>
    <property type="evidence" value="ECO:0007669"/>
    <property type="project" value="UniProtKB-KW"/>
</dbReference>
<dbReference type="InterPro" id="IPR001471">
    <property type="entry name" value="AP2/ERF_dom"/>
</dbReference>
<dbReference type="Gene3D" id="3.30.730.10">
    <property type="entry name" value="AP2/ERF domain"/>
    <property type="match status" value="1"/>
</dbReference>
<keyword evidence="9" id="KW-1185">Reference proteome</keyword>
<dbReference type="AlphaFoldDB" id="A0AAD8IWS3"/>
<keyword evidence="2" id="KW-0611">Plant defense</keyword>
<evidence type="ECO:0000256" key="1">
    <source>
        <dbReference type="ARBA" id="ARBA00004123"/>
    </source>
</evidence>
<evidence type="ECO:0000256" key="3">
    <source>
        <dbReference type="ARBA" id="ARBA00023015"/>
    </source>
</evidence>
<evidence type="ECO:0000256" key="6">
    <source>
        <dbReference type="ARBA" id="ARBA00023242"/>
    </source>
</evidence>
<evidence type="ECO:0000259" key="7">
    <source>
        <dbReference type="PROSITE" id="PS51032"/>
    </source>
</evidence>
<dbReference type="PANTHER" id="PTHR31194">
    <property type="entry name" value="SHN SHINE , DNA BINDING / TRANSCRIPTION FACTOR"/>
    <property type="match status" value="1"/>
</dbReference>
<dbReference type="GO" id="GO:0003700">
    <property type="term" value="F:DNA-binding transcription factor activity"/>
    <property type="evidence" value="ECO:0007669"/>
    <property type="project" value="InterPro"/>
</dbReference>
<evidence type="ECO:0000256" key="2">
    <source>
        <dbReference type="ARBA" id="ARBA00022821"/>
    </source>
</evidence>
<dbReference type="PANTHER" id="PTHR31194:SF202">
    <property type="entry name" value="ETHYLENE-RESPONSIVE TRANSCRIPTION FACTOR ERF070"/>
    <property type="match status" value="1"/>
</dbReference>
<keyword evidence="3" id="KW-0805">Transcription regulation</keyword>
<dbReference type="EMBL" id="JAUIZM010000003">
    <property type="protein sequence ID" value="KAK1392261.1"/>
    <property type="molecule type" value="Genomic_DNA"/>
</dbReference>
<dbReference type="PROSITE" id="PS51032">
    <property type="entry name" value="AP2_ERF"/>
    <property type="match status" value="1"/>
</dbReference>
<accession>A0AAD8IWS3</accession>
<feature type="domain" description="AP2/ERF" evidence="7">
    <location>
        <begin position="89"/>
        <end position="146"/>
    </location>
</feature>
<comment type="subcellular location">
    <subcellularLocation>
        <location evidence="1">Nucleus</location>
    </subcellularLocation>
</comment>
<dbReference type="GO" id="GO:0005634">
    <property type="term" value="C:nucleus"/>
    <property type="evidence" value="ECO:0007669"/>
    <property type="project" value="UniProtKB-SubCell"/>
</dbReference>
<gene>
    <name evidence="8" type="ORF">POM88_011317</name>
</gene>
<comment type="caution">
    <text evidence="8">The sequence shown here is derived from an EMBL/GenBank/DDBJ whole genome shotgun (WGS) entry which is preliminary data.</text>
</comment>
<dbReference type="SMART" id="SM00380">
    <property type="entry name" value="AP2"/>
    <property type="match status" value="1"/>
</dbReference>
<keyword evidence="5" id="KW-0804">Transcription</keyword>
<dbReference type="Proteomes" id="UP001237642">
    <property type="component" value="Unassembled WGS sequence"/>
</dbReference>
<dbReference type="CDD" id="cd00018">
    <property type="entry name" value="AP2"/>
    <property type="match status" value="1"/>
</dbReference>
<evidence type="ECO:0000256" key="4">
    <source>
        <dbReference type="ARBA" id="ARBA00023125"/>
    </source>
</evidence>
<dbReference type="FunFam" id="3.30.730.10:FF:000001">
    <property type="entry name" value="Ethylene-responsive transcription factor 2"/>
    <property type="match status" value="1"/>
</dbReference>
<sequence length="328" mass="37486">MKHTKTLMKSSSRKSKMFLQKIVRVSVTDPDATDSSSDEESGNFCRRRVKKYVREIRVVSSKNKKAARTVDEDGLKDKLKKVAAPAGRKFRGVRQRPWGKWAAEIWDPVQRVRLWLGTYETAEEAAMIYDNAALKIRGPDALTNFIHPVLPQEKQEINGDTISYYKSFEESHFSITSPTSVLNLFEMKAEDSKSENYYSNQFLPTDNSCLDYMSDFRCQEPVIFPTEPIFPNDDFLSQEYCDIPSPFHEACLGLGIPFDHENMRIDDFDIPVLLEEPGIYTRNDESSGGDLRISYDTTLGIGSPSSSEVDDYFDDNFMETLREGQLDP</sequence>
<name>A0AAD8IWS3_9APIA</name>
<evidence type="ECO:0000256" key="5">
    <source>
        <dbReference type="ARBA" id="ARBA00023163"/>
    </source>
</evidence>
<dbReference type="GO" id="GO:0006952">
    <property type="term" value="P:defense response"/>
    <property type="evidence" value="ECO:0007669"/>
    <property type="project" value="UniProtKB-KW"/>
</dbReference>
<protein>
    <submittedName>
        <fullName evidence="8">Ethylene-responsive transcription factor</fullName>
    </submittedName>
</protein>
<keyword evidence="6" id="KW-0539">Nucleus</keyword>